<dbReference type="EMBL" id="QMDH01000083">
    <property type="protein sequence ID" value="RAZ61785.1"/>
    <property type="molecule type" value="Genomic_DNA"/>
</dbReference>
<comment type="caution">
    <text evidence="1">The sequence shown here is derived from an EMBL/GenBank/DDBJ whole genome shotgun (WGS) entry which is preliminary data.</text>
</comment>
<name>A0A330G1U9_ENTCL</name>
<reference evidence="1 2" key="1">
    <citation type="submission" date="2018-06" db="EMBL/GenBank/DDBJ databases">
        <title>ACT-28, a chromosomally-encoded AmpC with carbapenemase activity from Enterobacter kobei.</title>
        <authorList>
            <person name="Jousset A.B."/>
            <person name="Oueslati S."/>
            <person name="Bernabeu S."/>
            <person name="Takissian J."/>
            <person name="Creton E."/>
            <person name="Vogel A."/>
            <person name="Cotellon G."/>
            <person name="Bonnin R.A."/>
            <person name="Dortet L."/>
            <person name="Naas T."/>
        </authorList>
    </citation>
    <scope>NUCLEOTIDE SEQUENCE [LARGE SCALE GENOMIC DNA]</scope>
    <source>
        <strain evidence="1 2">99B3</strain>
    </source>
</reference>
<evidence type="ECO:0000313" key="1">
    <source>
        <dbReference type="EMBL" id="RAZ61785.1"/>
    </source>
</evidence>
<proteinExistence type="predicted"/>
<sequence length="123" mass="14428">MRNIIDNRMLGIIPLIERTMEVSDNELFIVYTVVGDLDFDITLKKKYSSCDKLKHSVDLFLSNEKNHKDEVLIWEDEFPIKQKKAKKELFLRFDNGGLLLPDNGEGFVFDGNLDYMRAWINKL</sequence>
<dbReference type="Proteomes" id="UP000251576">
    <property type="component" value="Unassembled WGS sequence"/>
</dbReference>
<protein>
    <submittedName>
        <fullName evidence="1">Uncharacterized protein</fullName>
    </submittedName>
</protein>
<gene>
    <name evidence="1" type="ORF">DP202_26005</name>
</gene>
<dbReference type="RefSeq" id="WP_112782044.1">
    <property type="nucleotide sequence ID" value="NZ_CABMNQ010000083.1"/>
</dbReference>
<dbReference type="AlphaFoldDB" id="A0A330G1U9"/>
<organism evidence="1 2">
    <name type="scientific">Enterobacter cloacae</name>
    <dbReference type="NCBI Taxonomy" id="550"/>
    <lineage>
        <taxon>Bacteria</taxon>
        <taxon>Pseudomonadati</taxon>
        <taxon>Pseudomonadota</taxon>
        <taxon>Gammaproteobacteria</taxon>
        <taxon>Enterobacterales</taxon>
        <taxon>Enterobacteriaceae</taxon>
        <taxon>Enterobacter</taxon>
        <taxon>Enterobacter cloacae complex</taxon>
    </lineage>
</organism>
<evidence type="ECO:0000313" key="2">
    <source>
        <dbReference type="Proteomes" id="UP000251576"/>
    </source>
</evidence>
<accession>A0A330G1U9</accession>